<evidence type="ECO:0000313" key="6">
    <source>
        <dbReference type="EMBL" id="MDQ0202672.1"/>
    </source>
</evidence>
<dbReference type="Proteomes" id="UP001239167">
    <property type="component" value="Unassembled WGS sequence"/>
</dbReference>
<dbReference type="SUPFAM" id="SSF46785">
    <property type="entry name" value="Winged helix' DNA-binding domain"/>
    <property type="match status" value="1"/>
</dbReference>
<dbReference type="RefSeq" id="WP_196605311.1">
    <property type="nucleotide sequence ID" value="NZ_CP116940.1"/>
</dbReference>
<evidence type="ECO:0000256" key="2">
    <source>
        <dbReference type="ARBA" id="ARBA00023015"/>
    </source>
</evidence>
<accession>A0ABT9Y4B8</accession>
<dbReference type="InterPro" id="IPR005119">
    <property type="entry name" value="LysR_subst-bd"/>
</dbReference>
<dbReference type="Pfam" id="PF00126">
    <property type="entry name" value="HTH_1"/>
    <property type="match status" value="1"/>
</dbReference>
<dbReference type="InterPro" id="IPR036390">
    <property type="entry name" value="WH_DNA-bd_sf"/>
</dbReference>
<evidence type="ECO:0000313" key="7">
    <source>
        <dbReference type="Proteomes" id="UP001239167"/>
    </source>
</evidence>
<keyword evidence="3 6" id="KW-0238">DNA-binding</keyword>
<comment type="similarity">
    <text evidence="1">Belongs to the LysR transcriptional regulatory family.</text>
</comment>
<keyword evidence="4" id="KW-0804">Transcription</keyword>
<dbReference type="InterPro" id="IPR000847">
    <property type="entry name" value="LysR_HTH_N"/>
</dbReference>
<dbReference type="SUPFAM" id="SSF53850">
    <property type="entry name" value="Periplasmic binding protein-like II"/>
    <property type="match status" value="1"/>
</dbReference>
<keyword evidence="7" id="KW-1185">Reference proteome</keyword>
<comment type="caution">
    <text evidence="6">The sequence shown here is derived from an EMBL/GenBank/DDBJ whole genome shotgun (WGS) entry which is preliminary data.</text>
</comment>
<dbReference type="GO" id="GO:0003677">
    <property type="term" value="F:DNA binding"/>
    <property type="evidence" value="ECO:0007669"/>
    <property type="project" value="UniProtKB-KW"/>
</dbReference>
<organism evidence="6 7">
    <name type="scientific">Pectinatus haikarae</name>
    <dbReference type="NCBI Taxonomy" id="349096"/>
    <lineage>
        <taxon>Bacteria</taxon>
        <taxon>Bacillati</taxon>
        <taxon>Bacillota</taxon>
        <taxon>Negativicutes</taxon>
        <taxon>Selenomonadales</taxon>
        <taxon>Selenomonadaceae</taxon>
        <taxon>Pectinatus</taxon>
    </lineage>
</organism>
<dbReference type="PANTHER" id="PTHR30419">
    <property type="entry name" value="HTH-TYPE TRANSCRIPTIONAL REGULATOR YBHD"/>
    <property type="match status" value="1"/>
</dbReference>
<proteinExistence type="inferred from homology"/>
<sequence>MEIRRLQYFIAVCKYLHFTKAAESLHVAQPTLSQQIQLLEQETGAQLFDRLGKKVILTPAGKILFRHSMRIFDTMEQARTEISQLNGLERGRIKVACLGTYLAMETVIAFHKQYPKIHIELEQLSTGQIRHKLLQNELDFGVVFLPLADKELEAIPLYQEKMVVMAAKDHPFAAEKKITFDQLGTVPLVMMSENFIIRRIFDQACQENELAFTPILELSQMEDLREMVEQNIGVSVLPYLYVRDMCSRYNICIVTFADISIERRIGIVYRKGRHMSAASLELIEKLRIFFAELKLEHAVHKNI</sequence>
<reference evidence="6 7" key="1">
    <citation type="submission" date="2023-07" db="EMBL/GenBank/DDBJ databases">
        <title>Genomic Encyclopedia of Type Strains, Phase IV (KMG-IV): sequencing the most valuable type-strain genomes for metagenomic binning, comparative biology and taxonomic classification.</title>
        <authorList>
            <person name="Goeker M."/>
        </authorList>
    </citation>
    <scope>NUCLEOTIDE SEQUENCE [LARGE SCALE GENOMIC DNA]</scope>
    <source>
        <strain evidence="6 7">DSM 16980</strain>
    </source>
</reference>
<dbReference type="Gene3D" id="3.40.190.290">
    <property type="match status" value="1"/>
</dbReference>
<evidence type="ECO:0000256" key="1">
    <source>
        <dbReference type="ARBA" id="ARBA00009437"/>
    </source>
</evidence>
<evidence type="ECO:0000256" key="3">
    <source>
        <dbReference type="ARBA" id="ARBA00023125"/>
    </source>
</evidence>
<dbReference type="PRINTS" id="PR00039">
    <property type="entry name" value="HTHLYSR"/>
</dbReference>
<keyword evidence="2" id="KW-0805">Transcription regulation</keyword>
<dbReference type="EMBL" id="JAUSUE010000002">
    <property type="protein sequence ID" value="MDQ0202672.1"/>
    <property type="molecule type" value="Genomic_DNA"/>
</dbReference>
<dbReference type="Pfam" id="PF03466">
    <property type="entry name" value="LysR_substrate"/>
    <property type="match status" value="1"/>
</dbReference>
<gene>
    <name evidence="6" type="ORF">J2S01_000365</name>
</gene>
<dbReference type="InterPro" id="IPR050950">
    <property type="entry name" value="HTH-type_LysR_regulators"/>
</dbReference>
<dbReference type="Gene3D" id="1.10.10.10">
    <property type="entry name" value="Winged helix-like DNA-binding domain superfamily/Winged helix DNA-binding domain"/>
    <property type="match status" value="1"/>
</dbReference>
<dbReference type="CDD" id="cd05466">
    <property type="entry name" value="PBP2_LTTR_substrate"/>
    <property type="match status" value="1"/>
</dbReference>
<protein>
    <submittedName>
        <fullName evidence="6">DNA-binding transcriptional LysR family regulator</fullName>
    </submittedName>
</protein>
<dbReference type="InterPro" id="IPR036388">
    <property type="entry name" value="WH-like_DNA-bd_sf"/>
</dbReference>
<evidence type="ECO:0000256" key="4">
    <source>
        <dbReference type="ARBA" id="ARBA00023163"/>
    </source>
</evidence>
<name>A0ABT9Y4B8_9FIRM</name>
<evidence type="ECO:0000259" key="5">
    <source>
        <dbReference type="PROSITE" id="PS50931"/>
    </source>
</evidence>
<dbReference type="PROSITE" id="PS50931">
    <property type="entry name" value="HTH_LYSR"/>
    <property type="match status" value="1"/>
</dbReference>
<feature type="domain" description="HTH lysR-type" evidence="5">
    <location>
        <begin position="1"/>
        <end position="58"/>
    </location>
</feature>